<sequence>MDFDPNGKRLPIKIDTTTNAEYCPLPLTFTEQAANRHAHEFIDQACKVTNKGRRAFLKTLAGSAATLLAFNQVFARSGQTGGYFSIAQEAAYDQSAAQVSLGDSESIFDIQNHCVDPSGKWAQGESGERWISVLNEVFGQRRKCSTEQFDCYSAEQMVKEVFLDSDTDVSVVSALWGGRDSSPTPMEYAAEARQLAAAGGANHRILIQGGVMPNEPGGLEFMETQAKEYNVAAWKTYPQWGPDGSGYFMDDHDYGIPMIEKARDLKVKTICAHRGLPLSGMEYKYSHPADIARAAKLYPDVTFICYHSGFESGVEEGPYTPSAAQGVDRLIKAHQENGFRSNEGNLYAELGSVWRSCMSKPDQAAHLMGKLIKYFGAERICWGTDALWYGSPQDQILALRSFQISEKIQEKYAYPAITTAMRQHIFGLNAAKIYAIDVPAIQKTLQSDSISKLITI</sequence>
<dbReference type="AlphaFoldDB" id="A0A2P7NS21"/>
<dbReference type="GO" id="GO:0016787">
    <property type="term" value="F:hydrolase activity"/>
    <property type="evidence" value="ECO:0007669"/>
    <property type="project" value="UniProtKB-KW"/>
</dbReference>
<reference evidence="2 3" key="1">
    <citation type="submission" date="2018-03" db="EMBL/GenBank/DDBJ databases">
        <title>Draft genome of Nitrosomonas supralitoralis APG5.</title>
        <authorList>
            <person name="Urakawa H."/>
            <person name="Lopez J.V."/>
        </authorList>
    </citation>
    <scope>NUCLEOTIDE SEQUENCE [LARGE SCALE GENOMIC DNA]</scope>
    <source>
        <strain evidence="2 3">APG5</strain>
    </source>
</reference>
<feature type="non-terminal residue" evidence="2">
    <location>
        <position position="456"/>
    </location>
</feature>
<dbReference type="PANTHER" id="PTHR42889">
    <property type="entry name" value="BLR3681 PROTEIN"/>
    <property type="match status" value="1"/>
</dbReference>
<feature type="domain" description="Amidohydrolase-related" evidence="1">
    <location>
        <begin position="186"/>
        <end position="435"/>
    </location>
</feature>
<dbReference type="PANTHER" id="PTHR42889:SF1">
    <property type="entry name" value="BLR3681 PROTEIN"/>
    <property type="match status" value="1"/>
</dbReference>
<proteinExistence type="predicted"/>
<comment type="caution">
    <text evidence="2">The sequence shown here is derived from an EMBL/GenBank/DDBJ whole genome shotgun (WGS) entry which is preliminary data.</text>
</comment>
<dbReference type="Gene3D" id="3.20.20.140">
    <property type="entry name" value="Metal-dependent hydrolases"/>
    <property type="match status" value="1"/>
</dbReference>
<dbReference type="SUPFAM" id="SSF51556">
    <property type="entry name" value="Metallo-dependent hydrolases"/>
    <property type="match status" value="1"/>
</dbReference>
<keyword evidence="2" id="KW-0378">Hydrolase</keyword>
<dbReference type="Pfam" id="PF04909">
    <property type="entry name" value="Amidohydro_2"/>
    <property type="match status" value="1"/>
</dbReference>
<gene>
    <name evidence="2" type="ORF">C7H79_14440</name>
</gene>
<evidence type="ECO:0000259" key="1">
    <source>
        <dbReference type="Pfam" id="PF04909"/>
    </source>
</evidence>
<keyword evidence="3" id="KW-1185">Reference proteome</keyword>
<dbReference type="Proteomes" id="UP000241912">
    <property type="component" value="Unassembled WGS sequence"/>
</dbReference>
<evidence type="ECO:0000313" key="2">
    <source>
        <dbReference type="EMBL" id="PSJ16245.1"/>
    </source>
</evidence>
<dbReference type="InterPro" id="IPR032466">
    <property type="entry name" value="Metal_Hydrolase"/>
</dbReference>
<dbReference type="RefSeq" id="WP_106707988.1">
    <property type="nucleotide sequence ID" value="NZ_PXXU01000060.1"/>
</dbReference>
<name>A0A2P7NS21_9PROT</name>
<dbReference type="OrthoDB" id="7325417at2"/>
<organism evidence="2 3">
    <name type="scientific">Nitrosomonas supralitoralis</name>
    <dbReference type="NCBI Taxonomy" id="2116706"/>
    <lineage>
        <taxon>Bacteria</taxon>
        <taxon>Pseudomonadati</taxon>
        <taxon>Pseudomonadota</taxon>
        <taxon>Betaproteobacteria</taxon>
        <taxon>Nitrosomonadales</taxon>
        <taxon>Nitrosomonadaceae</taxon>
        <taxon>Nitrosomonas</taxon>
    </lineage>
</organism>
<dbReference type="InterPro" id="IPR006680">
    <property type="entry name" value="Amidohydro-rel"/>
</dbReference>
<accession>A0A2P7NS21</accession>
<evidence type="ECO:0000313" key="3">
    <source>
        <dbReference type="Proteomes" id="UP000241912"/>
    </source>
</evidence>
<dbReference type="EMBL" id="PXXU01000060">
    <property type="protein sequence ID" value="PSJ16245.1"/>
    <property type="molecule type" value="Genomic_DNA"/>
</dbReference>
<protein>
    <submittedName>
        <fullName evidence="2">Amidohydrolase</fullName>
    </submittedName>
</protein>